<dbReference type="Proteomes" id="UP000215305">
    <property type="component" value="Unassembled WGS sequence"/>
</dbReference>
<evidence type="ECO:0000313" key="2">
    <source>
        <dbReference type="EMBL" id="RHZ64010.1"/>
    </source>
</evidence>
<dbReference type="GeneID" id="38130941"/>
<sequence length="529" mass="58498">MTPGDPDARPLVRNALRITLSAKEYKLLHEYIIQRTPLSIQDKAPSPSRYEAIVRSKNKHNEAALRASLRVFLVSGGLLRLVDAIVRRIQGDLSKKKSRSSILHSPNFRLSLSLSLVLLLHRFLHRFFVKLRTNLRTDDARPFRERNPRVSRALTSRYAPAVGASMAGFALGICPQTQLRITAAIYAGTRTMEFVFNALEEKGWLGDRPWWFGSWLLMPVSCAQLFHAFVFDRETVPKWFGNTLFRLSPSYIRGRPDSLPADFPWPDKEAVVDSLANIARLRWPAFISPILHPADPNTLPSAVKFISPITGPAHPSISNLACALLHPSSPSCGTAFLHHILLSVPPLARFLTTVTLALSVLKFKTILSQPISAVNNLSTKIIKLTAILSAAAGSAWGTLCLWNAILPRSVLPTKRFFLSGAVAGMPFAFLGNSRSIFIYFFRLAVRSAWDGGVKRGFWKGWKGGDLWIIVLAWAVMGSLLENSPSAVQGKGVRKSLAWLRGDGYVDPVEAAAKKKARKASAQKHSGNES</sequence>
<gene>
    <name evidence="2" type="ORF">CDV56_108967</name>
</gene>
<dbReference type="PANTHER" id="PTHR12459:SF19">
    <property type="entry name" value="TRANSMEMBRANE PROTEIN 135 N-TERMINAL DOMAIN-CONTAINING PROTEIN"/>
    <property type="match status" value="1"/>
</dbReference>
<accession>A0A397HTV3</accession>
<dbReference type="PANTHER" id="PTHR12459">
    <property type="entry name" value="TRANSMEMBRANE PROTEIN 135-RELATED"/>
    <property type="match status" value="1"/>
</dbReference>
<keyword evidence="1" id="KW-0472">Membrane</keyword>
<feature type="transmembrane region" description="Helical" evidence="1">
    <location>
        <begin position="340"/>
        <end position="361"/>
    </location>
</feature>
<dbReference type="RefSeq" id="XP_026617392.1">
    <property type="nucleotide sequence ID" value="XM_026762586.1"/>
</dbReference>
<comment type="caution">
    <text evidence="2">The sequence shown here is derived from an EMBL/GenBank/DDBJ whole genome shotgun (WGS) entry which is preliminary data.</text>
</comment>
<evidence type="ECO:0008006" key="4">
    <source>
        <dbReference type="Google" id="ProtNLM"/>
    </source>
</evidence>
<evidence type="ECO:0000256" key="1">
    <source>
        <dbReference type="SAM" id="Phobius"/>
    </source>
</evidence>
<dbReference type="AlphaFoldDB" id="A0A397HTV3"/>
<dbReference type="InterPro" id="IPR026749">
    <property type="entry name" value="Tmem135"/>
</dbReference>
<dbReference type="OrthoDB" id="291792at2759"/>
<feature type="transmembrane region" description="Helical" evidence="1">
    <location>
        <begin position="381"/>
        <end position="404"/>
    </location>
</feature>
<dbReference type="VEuPathDB" id="FungiDB:CDV56_108967"/>
<dbReference type="STRING" id="41047.A0A397HTV3"/>
<name>A0A397HTV3_ASPTH</name>
<keyword evidence="1" id="KW-1133">Transmembrane helix</keyword>
<protein>
    <recommendedName>
        <fullName evidence="4">Transmembrane protein 135 N-terminal domain-containing protein</fullName>
    </recommendedName>
</protein>
<reference evidence="2" key="1">
    <citation type="submission" date="2018-08" db="EMBL/GenBank/DDBJ databases">
        <title>Draft genome sequence of azole-resistant Aspergillus thermomutatus (Neosartorya pseudofischeri) strain HMR AF 39, isolated from a human nasal aspirate.</title>
        <authorList>
            <person name="Parent-Michaud M."/>
            <person name="Dufresne P.J."/>
            <person name="Fournier E."/>
            <person name="Martineau C."/>
            <person name="Moreira S."/>
            <person name="Perkins V."/>
            <person name="De Repentigny L."/>
            <person name="Dufresne S.F."/>
        </authorList>
    </citation>
    <scope>NUCLEOTIDE SEQUENCE [LARGE SCALE GENOMIC DNA]</scope>
    <source>
        <strain evidence="2">HMR AF 39</strain>
    </source>
</reference>
<evidence type="ECO:0000313" key="3">
    <source>
        <dbReference type="Proteomes" id="UP000215305"/>
    </source>
</evidence>
<proteinExistence type="predicted"/>
<keyword evidence="1" id="KW-0812">Transmembrane</keyword>
<feature type="transmembrane region" description="Helical" evidence="1">
    <location>
        <begin position="416"/>
        <end position="441"/>
    </location>
</feature>
<keyword evidence="3" id="KW-1185">Reference proteome</keyword>
<dbReference type="EMBL" id="NKHU02000025">
    <property type="protein sequence ID" value="RHZ64010.1"/>
    <property type="molecule type" value="Genomic_DNA"/>
</dbReference>
<organism evidence="2 3">
    <name type="scientific">Aspergillus thermomutatus</name>
    <name type="common">Neosartorya pseudofischeri</name>
    <dbReference type="NCBI Taxonomy" id="41047"/>
    <lineage>
        <taxon>Eukaryota</taxon>
        <taxon>Fungi</taxon>
        <taxon>Dikarya</taxon>
        <taxon>Ascomycota</taxon>
        <taxon>Pezizomycotina</taxon>
        <taxon>Eurotiomycetes</taxon>
        <taxon>Eurotiomycetidae</taxon>
        <taxon>Eurotiales</taxon>
        <taxon>Aspergillaceae</taxon>
        <taxon>Aspergillus</taxon>
        <taxon>Aspergillus subgen. Fumigati</taxon>
    </lineage>
</organism>